<reference evidence="5 6" key="1">
    <citation type="submission" date="2019-07" db="EMBL/GenBank/DDBJ databases">
        <title>De Novo Assembly of kiwifruit Actinidia rufa.</title>
        <authorList>
            <person name="Sugita-Konishi S."/>
            <person name="Sato K."/>
            <person name="Mori E."/>
            <person name="Abe Y."/>
            <person name="Kisaki G."/>
            <person name="Hamano K."/>
            <person name="Suezawa K."/>
            <person name="Otani M."/>
            <person name="Fukuda T."/>
            <person name="Manabe T."/>
            <person name="Gomi K."/>
            <person name="Tabuchi M."/>
            <person name="Akimitsu K."/>
            <person name="Kataoka I."/>
        </authorList>
    </citation>
    <scope>NUCLEOTIDE SEQUENCE [LARGE SCALE GENOMIC DNA]</scope>
    <source>
        <strain evidence="6">cv. Fuchu</strain>
    </source>
</reference>
<keyword evidence="5" id="KW-0808">Transferase</keyword>
<keyword evidence="5" id="KW-0418">Kinase</keyword>
<dbReference type="SMART" id="SM00220">
    <property type="entry name" value="S_TKc"/>
    <property type="match status" value="1"/>
</dbReference>
<dbReference type="EMBL" id="BJWL01000012">
    <property type="protein sequence ID" value="GFY98525.1"/>
    <property type="molecule type" value="Genomic_DNA"/>
</dbReference>
<dbReference type="Proteomes" id="UP000585474">
    <property type="component" value="Unassembled WGS sequence"/>
</dbReference>
<evidence type="ECO:0000256" key="1">
    <source>
        <dbReference type="ARBA" id="ARBA00023186"/>
    </source>
</evidence>
<accession>A0A7J0FIL2</accession>
<dbReference type="SUPFAM" id="SSF56112">
    <property type="entry name" value="Protein kinase-like (PK-like)"/>
    <property type="match status" value="1"/>
</dbReference>
<dbReference type="InterPro" id="IPR011032">
    <property type="entry name" value="GroES-like_sf"/>
</dbReference>
<dbReference type="PANTHER" id="PTHR45621">
    <property type="entry name" value="OS01G0588500 PROTEIN-RELATED"/>
    <property type="match status" value="1"/>
</dbReference>
<dbReference type="PRINTS" id="PR00297">
    <property type="entry name" value="CHAPERONIN10"/>
</dbReference>
<evidence type="ECO:0000313" key="6">
    <source>
        <dbReference type="Proteomes" id="UP000585474"/>
    </source>
</evidence>
<dbReference type="InterPro" id="IPR000719">
    <property type="entry name" value="Prot_kinase_dom"/>
</dbReference>
<gene>
    <name evidence="5" type="ORF">Acr_12g0010660</name>
</gene>
<keyword evidence="6" id="KW-1185">Reference proteome</keyword>
<evidence type="ECO:0000259" key="4">
    <source>
        <dbReference type="PROSITE" id="PS50011"/>
    </source>
</evidence>
<comment type="similarity">
    <text evidence="2">Belongs to the GroES chaperonin family.</text>
</comment>
<dbReference type="OrthoDB" id="184876at2759"/>
<evidence type="ECO:0000256" key="3">
    <source>
        <dbReference type="SAM" id="MobiDB-lite"/>
    </source>
</evidence>
<dbReference type="SMART" id="SM00883">
    <property type="entry name" value="Cpn10"/>
    <property type="match status" value="1"/>
</dbReference>
<dbReference type="GO" id="GO:0044183">
    <property type="term" value="F:protein folding chaperone"/>
    <property type="evidence" value="ECO:0007669"/>
    <property type="project" value="InterPro"/>
</dbReference>
<feature type="compositionally biased region" description="Basic residues" evidence="3">
    <location>
        <begin position="378"/>
        <end position="394"/>
    </location>
</feature>
<proteinExistence type="inferred from homology"/>
<dbReference type="InterPro" id="IPR037124">
    <property type="entry name" value="Chaperonin_GroES_sf"/>
</dbReference>
<keyword evidence="1 2" id="KW-0143">Chaperone</keyword>
<dbReference type="GO" id="GO:0005524">
    <property type="term" value="F:ATP binding"/>
    <property type="evidence" value="ECO:0007669"/>
    <property type="project" value="InterPro"/>
</dbReference>
<feature type="region of interest" description="Disordered" evidence="3">
    <location>
        <begin position="367"/>
        <end position="398"/>
    </location>
</feature>
<evidence type="ECO:0000256" key="2">
    <source>
        <dbReference type="RuleBase" id="RU003479"/>
    </source>
</evidence>
<dbReference type="InterPro" id="IPR020818">
    <property type="entry name" value="Chaperonin_GroES"/>
</dbReference>
<dbReference type="Gene3D" id="2.30.33.40">
    <property type="entry name" value="GroES chaperonin"/>
    <property type="match status" value="1"/>
</dbReference>
<dbReference type="SUPFAM" id="SSF50129">
    <property type="entry name" value="GroES-like"/>
    <property type="match status" value="1"/>
</dbReference>
<dbReference type="AlphaFoldDB" id="A0A7J0FIL2"/>
<feature type="domain" description="Protein kinase" evidence="4">
    <location>
        <begin position="29"/>
        <end position="352"/>
    </location>
</feature>
<dbReference type="InterPro" id="IPR050823">
    <property type="entry name" value="Plant_Ser_Thr_Prot_Kinase"/>
</dbReference>
<comment type="caution">
    <text evidence="5">The sequence shown here is derived from an EMBL/GenBank/DDBJ whole genome shotgun (WGS) entry which is preliminary data.</text>
</comment>
<dbReference type="Gene3D" id="3.30.200.20">
    <property type="entry name" value="Phosphorylase Kinase, domain 1"/>
    <property type="match status" value="1"/>
</dbReference>
<dbReference type="Pfam" id="PF00166">
    <property type="entry name" value="Cpn10"/>
    <property type="match status" value="1"/>
</dbReference>
<protein>
    <submittedName>
        <fullName evidence="5">Protein kinase superfamily protein</fullName>
    </submittedName>
</protein>
<dbReference type="InterPro" id="IPR011009">
    <property type="entry name" value="Kinase-like_dom_sf"/>
</dbReference>
<dbReference type="CDD" id="cd00320">
    <property type="entry name" value="cpn10"/>
    <property type="match status" value="1"/>
</dbReference>
<sequence length="423" mass="46626">MATAQLTASSISARNLLSFEGFRPSTARVLSVAPLRQGGLGLRSYRGLVVKAAATIAPKTGTQVVYSKYAGTEVEFNGSNHLILKEDDIVGILETDDVKDMKPLNDRVLIKRLSLLDLSNSTLSEDLSTSLAGSNLHVFTLAELAVITQHFSSSNFLGEGGFGPVHKGFIDDKLRPGLKAQPVAVKLLDLEGLQGHREWLDHTAKLSDFGLAKDGPEGDDTHVSTRVMGTHGYAAPEYVMTGHLTAASDVYSFGVVLLELLTGRRSVDKTRPNREQNLADWARPQLKDLRKLSRIMDPRLEGQYSRMGAQKAAALAYQCLSHRPKLRPTMTSVVKTLEPLKDFDDIPIGPFVYTVPTGSDFLKNANEGEAQKESKKENGHHHRNYHGHRHRLKSPKSQTIYSKTALHLRHGLNSPMDRRVKRA</sequence>
<organism evidence="5 6">
    <name type="scientific">Actinidia rufa</name>
    <dbReference type="NCBI Taxonomy" id="165716"/>
    <lineage>
        <taxon>Eukaryota</taxon>
        <taxon>Viridiplantae</taxon>
        <taxon>Streptophyta</taxon>
        <taxon>Embryophyta</taxon>
        <taxon>Tracheophyta</taxon>
        <taxon>Spermatophyta</taxon>
        <taxon>Magnoliopsida</taxon>
        <taxon>eudicotyledons</taxon>
        <taxon>Gunneridae</taxon>
        <taxon>Pentapetalae</taxon>
        <taxon>asterids</taxon>
        <taxon>Ericales</taxon>
        <taxon>Actinidiaceae</taxon>
        <taxon>Actinidia</taxon>
    </lineage>
</organism>
<dbReference type="GO" id="GO:0004672">
    <property type="term" value="F:protein kinase activity"/>
    <property type="evidence" value="ECO:0007669"/>
    <property type="project" value="InterPro"/>
</dbReference>
<name>A0A7J0FIL2_9ERIC</name>
<dbReference type="Pfam" id="PF00069">
    <property type="entry name" value="Pkinase"/>
    <property type="match status" value="1"/>
</dbReference>
<dbReference type="Gene3D" id="1.10.510.10">
    <property type="entry name" value="Transferase(Phosphotransferase) domain 1"/>
    <property type="match status" value="1"/>
</dbReference>
<evidence type="ECO:0000313" key="5">
    <source>
        <dbReference type="EMBL" id="GFY98525.1"/>
    </source>
</evidence>
<dbReference type="PROSITE" id="PS50011">
    <property type="entry name" value="PROTEIN_KINASE_DOM"/>
    <property type="match status" value="1"/>
</dbReference>